<feature type="domain" description="DUF1206" evidence="2">
    <location>
        <begin position="22"/>
        <end position="89"/>
    </location>
</feature>
<protein>
    <submittedName>
        <fullName evidence="3">Membrane protein</fullName>
    </submittedName>
</protein>
<proteinExistence type="predicted"/>
<feature type="domain" description="DUF1206" evidence="2">
    <location>
        <begin position="201"/>
        <end position="269"/>
    </location>
</feature>
<feature type="transmembrane region" description="Helical" evidence="1">
    <location>
        <begin position="242"/>
        <end position="264"/>
    </location>
</feature>
<dbReference type="EMBL" id="AYKH01000020">
    <property type="protein sequence ID" value="ROO26501.1"/>
    <property type="molecule type" value="Genomic_DNA"/>
</dbReference>
<dbReference type="RefSeq" id="WP_123631346.1">
    <property type="nucleotide sequence ID" value="NZ_AYKH01000020.1"/>
</dbReference>
<dbReference type="Pfam" id="PF06724">
    <property type="entry name" value="DUF1206"/>
    <property type="match status" value="3"/>
</dbReference>
<feature type="transmembrane region" description="Helical" evidence="1">
    <location>
        <begin position="28"/>
        <end position="47"/>
    </location>
</feature>
<feature type="transmembrane region" description="Helical" evidence="1">
    <location>
        <begin position="149"/>
        <end position="170"/>
    </location>
</feature>
<dbReference type="Proteomes" id="UP000283993">
    <property type="component" value="Unassembled WGS sequence"/>
</dbReference>
<feature type="transmembrane region" description="Helical" evidence="1">
    <location>
        <begin position="105"/>
        <end position="129"/>
    </location>
</feature>
<evidence type="ECO:0000313" key="4">
    <source>
        <dbReference type="Proteomes" id="UP000283993"/>
    </source>
</evidence>
<feature type="transmembrane region" description="Helical" evidence="1">
    <location>
        <begin position="67"/>
        <end position="84"/>
    </location>
</feature>
<keyword evidence="1" id="KW-1133">Transmembrane helix</keyword>
<keyword evidence="4" id="KW-1185">Reference proteome</keyword>
<evidence type="ECO:0000313" key="3">
    <source>
        <dbReference type="EMBL" id="ROO26501.1"/>
    </source>
</evidence>
<organism evidence="3 4">
    <name type="scientific">Salinisphaera orenii MK-B5</name>
    <dbReference type="NCBI Taxonomy" id="856730"/>
    <lineage>
        <taxon>Bacteria</taxon>
        <taxon>Pseudomonadati</taxon>
        <taxon>Pseudomonadota</taxon>
        <taxon>Gammaproteobacteria</taxon>
        <taxon>Salinisphaerales</taxon>
        <taxon>Salinisphaeraceae</taxon>
        <taxon>Salinisphaera</taxon>
    </lineage>
</organism>
<feature type="transmembrane region" description="Helical" evidence="1">
    <location>
        <begin position="202"/>
        <end position="222"/>
    </location>
</feature>
<name>A0A423PLX3_9GAMM</name>
<keyword evidence="1" id="KW-0472">Membrane</keyword>
<keyword evidence="1" id="KW-0812">Transmembrane</keyword>
<reference evidence="3 4" key="1">
    <citation type="submission" date="2013-10" db="EMBL/GenBank/DDBJ databases">
        <title>Salinisphaera orenii MK-B5 Genome Sequencing.</title>
        <authorList>
            <person name="Lai Q."/>
            <person name="Li C."/>
            <person name="Shao Z."/>
        </authorList>
    </citation>
    <scope>NUCLEOTIDE SEQUENCE [LARGE SCALE GENOMIC DNA]</scope>
    <source>
        <strain evidence="3 4">MK-B5</strain>
    </source>
</reference>
<accession>A0A423PLX3</accession>
<gene>
    <name evidence="3" type="ORF">SAOR_10285</name>
</gene>
<comment type="caution">
    <text evidence="3">The sequence shown here is derived from an EMBL/GenBank/DDBJ whole genome shotgun (WGS) entry which is preliminary data.</text>
</comment>
<evidence type="ECO:0000259" key="2">
    <source>
        <dbReference type="Pfam" id="PF06724"/>
    </source>
</evidence>
<evidence type="ECO:0000256" key="1">
    <source>
        <dbReference type="SAM" id="Phobius"/>
    </source>
</evidence>
<dbReference type="AlphaFoldDB" id="A0A423PLX3"/>
<dbReference type="InterPro" id="IPR009597">
    <property type="entry name" value="DUF1206"/>
</dbReference>
<feature type="domain" description="DUF1206" evidence="2">
    <location>
        <begin position="106"/>
        <end position="174"/>
    </location>
</feature>
<sequence length="273" mass="28902">MNDTTREAADAAGKGVEWLARFGYAAKGVVYAIVGVLAAMVAFGMGGQTTGTKGAVSQIGSETHGQAMLLAVAFGLFGYVVWRFTQAIKDPEREGTDFKGLIKRASFFISGLIYGSLAIYTISLLLGSGGGGGGSSKDSMTARLMSYEGGVWAVGVIGAIIVLMGVMQFVRAYKEKYKKKWSLAQMGATQTRWASRIAKWGLSARGLVFFIIGGFLIVAALQTDPSKATGLNGALDTLAQQSYGLVLLGVVGLGLLCYGIYCWVNALYRRINP</sequence>